<keyword evidence="8" id="KW-0378">Hydrolase</keyword>
<dbReference type="InterPro" id="IPR027268">
    <property type="entry name" value="Peptidase_M4/M1_CTD_sf"/>
</dbReference>
<evidence type="ECO:0000256" key="7">
    <source>
        <dbReference type="ARBA" id="ARBA00022723"/>
    </source>
</evidence>
<dbReference type="SUPFAM" id="SSF55486">
    <property type="entry name" value="Metalloproteases ('zincins'), catalytic domain"/>
    <property type="match status" value="1"/>
</dbReference>
<evidence type="ECO:0000256" key="13">
    <source>
        <dbReference type="SAM" id="SignalP"/>
    </source>
</evidence>
<dbReference type="GO" id="GO:0008237">
    <property type="term" value="F:metallopeptidase activity"/>
    <property type="evidence" value="ECO:0007669"/>
    <property type="project" value="UniProtKB-KW"/>
</dbReference>
<comment type="caution">
    <text evidence="16">The sequence shown here is derived from an EMBL/GenBank/DDBJ whole genome shotgun (WGS) entry which is preliminary data.</text>
</comment>
<dbReference type="PANTHER" id="PTHR11533">
    <property type="entry name" value="PROTEASE M1 ZINC METALLOPROTEASE"/>
    <property type="match status" value="1"/>
</dbReference>
<dbReference type="SUPFAM" id="SSF63737">
    <property type="entry name" value="Leukotriene A4 hydrolase N-terminal domain"/>
    <property type="match status" value="1"/>
</dbReference>
<evidence type="ECO:0000256" key="3">
    <source>
        <dbReference type="ARBA" id="ARBA00010136"/>
    </source>
</evidence>
<dbReference type="Gene3D" id="2.60.40.1730">
    <property type="entry name" value="tricorn interacting facor f3 domain"/>
    <property type="match status" value="1"/>
</dbReference>
<keyword evidence="7" id="KW-0479">Metal-binding</keyword>
<dbReference type="Pfam" id="PF17900">
    <property type="entry name" value="Peptidase_M1_N"/>
    <property type="match status" value="1"/>
</dbReference>
<dbReference type="PANTHER" id="PTHR11533:SF297">
    <property type="entry name" value="AMINOPEPTIDASE N"/>
    <property type="match status" value="1"/>
</dbReference>
<comment type="similarity">
    <text evidence="3">Belongs to the peptidase M1 family.</text>
</comment>
<evidence type="ECO:0000256" key="6">
    <source>
        <dbReference type="ARBA" id="ARBA00022670"/>
    </source>
</evidence>
<evidence type="ECO:0000256" key="12">
    <source>
        <dbReference type="ARBA" id="ARBA00031533"/>
    </source>
</evidence>
<protein>
    <recommendedName>
        <fullName evidence="5">Aminopeptidase N</fullName>
        <ecNumber evidence="4">3.4.11.2</ecNumber>
    </recommendedName>
    <alternativeName>
        <fullName evidence="11">Alanine aminopeptidase</fullName>
    </alternativeName>
    <alternativeName>
        <fullName evidence="12">Lysyl aminopeptidase</fullName>
    </alternativeName>
</protein>
<dbReference type="EMBL" id="MWQN01000001">
    <property type="protein sequence ID" value="OPC84014.1"/>
    <property type="molecule type" value="Genomic_DNA"/>
</dbReference>
<keyword evidence="9" id="KW-0862">Zinc</keyword>
<feature type="chain" id="PRO_5038857938" description="Aminopeptidase N" evidence="13">
    <location>
        <begin position="20"/>
        <end position="466"/>
    </location>
</feature>
<dbReference type="InterPro" id="IPR014782">
    <property type="entry name" value="Peptidase_M1_dom"/>
</dbReference>
<name>A0A1T3P4Q4_9ACTN</name>
<dbReference type="InterPro" id="IPR042097">
    <property type="entry name" value="Aminopeptidase_N-like_N_sf"/>
</dbReference>
<evidence type="ECO:0000256" key="5">
    <source>
        <dbReference type="ARBA" id="ARBA00015611"/>
    </source>
</evidence>
<evidence type="ECO:0000256" key="8">
    <source>
        <dbReference type="ARBA" id="ARBA00022801"/>
    </source>
</evidence>
<evidence type="ECO:0000256" key="2">
    <source>
        <dbReference type="ARBA" id="ARBA00001947"/>
    </source>
</evidence>
<dbReference type="InterPro" id="IPR001930">
    <property type="entry name" value="Peptidase_M1"/>
</dbReference>
<evidence type="ECO:0000313" key="16">
    <source>
        <dbReference type="EMBL" id="OPC84014.1"/>
    </source>
</evidence>
<evidence type="ECO:0000313" key="17">
    <source>
        <dbReference type="Proteomes" id="UP000190037"/>
    </source>
</evidence>
<evidence type="ECO:0000256" key="10">
    <source>
        <dbReference type="ARBA" id="ARBA00023049"/>
    </source>
</evidence>
<sequence length="466" mass="50220">MASKIARPLLALVATPVLAALLVGAGTHGGAATPGAPGAGDPYFPDSGNGGIHVVHYGLDLDYTPTTKNLVATADLTVTATQKLSSFNLDLSGLTVDSVRIDGRRAAFSRAGNELTVTPSRALDKGRRFHVVVAYSGVPAHVNDPDGSPDGWIIQPDDSVFVASEPQGAMTWFPSNSHPSDKSTYDVEVTVPDGWTAVSNGRLRDRRSRGGKTTFAWRESQPMAAYLATASIGRFQTEQYTTRSGLPVYNAVAPSQAAAAKPVLDQLPAVIEFESRLFGRYPFDAAGSIVQDAPDVGYALETQTRPIYDRAPRLDTLVHETAHQWFGNSVTLTKWQDIWLNEGFATYAEWLWDAEHGGPSTAQRFATDYALPETDALWSFPAGDPGDGGHIFGKPPYARGAMVLEKLRQTVGDRDFFAILRAWASEHRYGHADSAGFIALSKHISGKNLDGMFATWLYGRGKPATP</sequence>
<feature type="domain" description="Aminopeptidase N-like N-terminal" evidence="15">
    <location>
        <begin position="56"/>
        <end position="227"/>
    </location>
</feature>
<evidence type="ECO:0000259" key="15">
    <source>
        <dbReference type="Pfam" id="PF17900"/>
    </source>
</evidence>
<gene>
    <name evidence="16" type="ORF">B4N89_26535</name>
</gene>
<dbReference type="STRING" id="159449.B4N89_26535"/>
<organism evidence="16 17">
    <name type="scientific">Embleya scabrispora</name>
    <dbReference type="NCBI Taxonomy" id="159449"/>
    <lineage>
        <taxon>Bacteria</taxon>
        <taxon>Bacillati</taxon>
        <taxon>Actinomycetota</taxon>
        <taxon>Actinomycetes</taxon>
        <taxon>Kitasatosporales</taxon>
        <taxon>Streptomycetaceae</taxon>
        <taxon>Embleya</taxon>
    </lineage>
</organism>
<proteinExistence type="inferred from homology"/>
<evidence type="ECO:0000256" key="1">
    <source>
        <dbReference type="ARBA" id="ARBA00000098"/>
    </source>
</evidence>
<comment type="catalytic activity">
    <reaction evidence="1">
        <text>Release of an N-terminal amino acid, Xaa-|-Yaa- from a peptide, amide or arylamide. Xaa is preferably Ala, but may be most amino acids including Pro (slow action). When a terminal hydrophobic residue is followed by a prolyl residue, the two may be released as an intact Xaa-Pro dipeptide.</text>
        <dbReference type="EC" id="3.4.11.2"/>
    </reaction>
</comment>
<dbReference type="CDD" id="cd09603">
    <property type="entry name" value="M1_APN_like"/>
    <property type="match status" value="1"/>
</dbReference>
<keyword evidence="17" id="KW-1185">Reference proteome</keyword>
<keyword evidence="10" id="KW-0482">Metalloprotease</keyword>
<dbReference type="PRINTS" id="PR00756">
    <property type="entry name" value="ALADIPTASE"/>
</dbReference>
<feature type="signal peptide" evidence="13">
    <location>
        <begin position="1"/>
        <end position="19"/>
    </location>
</feature>
<dbReference type="Pfam" id="PF01433">
    <property type="entry name" value="Peptidase_M1"/>
    <property type="match status" value="1"/>
</dbReference>
<evidence type="ECO:0000259" key="14">
    <source>
        <dbReference type="Pfam" id="PF01433"/>
    </source>
</evidence>
<evidence type="ECO:0000256" key="4">
    <source>
        <dbReference type="ARBA" id="ARBA00012564"/>
    </source>
</evidence>
<reference evidence="16 17" key="1">
    <citation type="submission" date="2017-03" db="EMBL/GenBank/DDBJ databases">
        <title>Draft genome sequence of Streptomyces scabrisporus NF3, endophyte isolated from Amphipterygium adstringens.</title>
        <authorList>
            <person name="Vazquez M."/>
            <person name="Ceapa C.D."/>
            <person name="Rodriguez Luna D."/>
            <person name="Sanchez Esquivel S."/>
        </authorList>
    </citation>
    <scope>NUCLEOTIDE SEQUENCE [LARGE SCALE GENOMIC DNA]</scope>
    <source>
        <strain evidence="16 17">NF3</strain>
    </source>
</reference>
<evidence type="ECO:0000256" key="11">
    <source>
        <dbReference type="ARBA" id="ARBA00029811"/>
    </source>
</evidence>
<dbReference type="EC" id="3.4.11.2" evidence="4"/>
<dbReference type="Proteomes" id="UP000190037">
    <property type="component" value="Unassembled WGS sequence"/>
</dbReference>
<comment type="cofactor">
    <cofactor evidence="2">
        <name>Zn(2+)</name>
        <dbReference type="ChEBI" id="CHEBI:29105"/>
    </cofactor>
</comment>
<dbReference type="RefSeq" id="WP_078979652.1">
    <property type="nucleotide sequence ID" value="NZ_MWQN01000001.1"/>
</dbReference>
<dbReference type="GO" id="GO:0006508">
    <property type="term" value="P:proteolysis"/>
    <property type="evidence" value="ECO:0007669"/>
    <property type="project" value="UniProtKB-KW"/>
</dbReference>
<feature type="domain" description="Peptidase M1 membrane alanine aminopeptidase" evidence="14">
    <location>
        <begin position="309"/>
        <end position="456"/>
    </location>
</feature>
<keyword evidence="13" id="KW-0732">Signal</keyword>
<accession>A0A1T3P4Q4</accession>
<evidence type="ECO:0000256" key="9">
    <source>
        <dbReference type="ARBA" id="ARBA00022833"/>
    </source>
</evidence>
<dbReference type="GO" id="GO:0008270">
    <property type="term" value="F:zinc ion binding"/>
    <property type="evidence" value="ECO:0007669"/>
    <property type="project" value="InterPro"/>
</dbReference>
<dbReference type="InterPro" id="IPR045357">
    <property type="entry name" value="Aminopeptidase_N-like_N"/>
</dbReference>
<dbReference type="AlphaFoldDB" id="A0A1T3P4Q4"/>
<dbReference type="OrthoDB" id="100605at2"/>
<dbReference type="GO" id="GO:0016285">
    <property type="term" value="F:alanyl aminopeptidase activity"/>
    <property type="evidence" value="ECO:0007669"/>
    <property type="project" value="UniProtKB-EC"/>
</dbReference>
<dbReference type="InterPro" id="IPR050344">
    <property type="entry name" value="Peptidase_M1_aminopeptidases"/>
</dbReference>
<keyword evidence="6" id="KW-0645">Protease</keyword>
<dbReference type="Gene3D" id="1.10.390.10">
    <property type="entry name" value="Neutral Protease Domain 2"/>
    <property type="match status" value="1"/>
</dbReference>